<dbReference type="InterPro" id="IPR036388">
    <property type="entry name" value="WH-like_DNA-bd_sf"/>
</dbReference>
<dbReference type="PROSITE" id="PS50995">
    <property type="entry name" value="HTH_MARR_2"/>
    <property type="match status" value="1"/>
</dbReference>
<evidence type="ECO:0000259" key="4">
    <source>
        <dbReference type="PROSITE" id="PS50995"/>
    </source>
</evidence>
<dbReference type="SUPFAM" id="SSF46785">
    <property type="entry name" value="Winged helix' DNA-binding domain"/>
    <property type="match status" value="1"/>
</dbReference>
<dbReference type="InterPro" id="IPR000835">
    <property type="entry name" value="HTH_MarR-typ"/>
</dbReference>
<dbReference type="PATRIC" id="fig|1423763.3.peg.1368"/>
<evidence type="ECO:0000256" key="3">
    <source>
        <dbReference type="ARBA" id="ARBA00023163"/>
    </source>
</evidence>
<keyword evidence="6" id="KW-1185">Reference proteome</keyword>
<dbReference type="InterPro" id="IPR023187">
    <property type="entry name" value="Tscrpt_reg_MarR-type_CS"/>
</dbReference>
<evidence type="ECO:0000313" key="6">
    <source>
        <dbReference type="Proteomes" id="UP000051036"/>
    </source>
</evidence>
<reference evidence="5 6" key="1">
    <citation type="journal article" date="2015" name="Genome Announc.">
        <title>Expanding the biotechnology potential of lactobacilli through comparative genomics of 213 strains and associated genera.</title>
        <authorList>
            <person name="Sun Z."/>
            <person name="Harris H.M."/>
            <person name="McCann A."/>
            <person name="Guo C."/>
            <person name="Argimon S."/>
            <person name="Zhang W."/>
            <person name="Yang X."/>
            <person name="Jeffery I.B."/>
            <person name="Cooney J.C."/>
            <person name="Kagawa T.F."/>
            <person name="Liu W."/>
            <person name="Song Y."/>
            <person name="Salvetti E."/>
            <person name="Wrobel A."/>
            <person name="Rasinkangas P."/>
            <person name="Parkhill J."/>
            <person name="Rea M.C."/>
            <person name="O'Sullivan O."/>
            <person name="Ritari J."/>
            <person name="Douillard F.P."/>
            <person name="Paul Ross R."/>
            <person name="Yang R."/>
            <person name="Briner A.E."/>
            <person name="Felis G.E."/>
            <person name="de Vos W.M."/>
            <person name="Barrangou R."/>
            <person name="Klaenhammer T.R."/>
            <person name="Caufield P.W."/>
            <person name="Cui Y."/>
            <person name="Zhang H."/>
            <person name="O'Toole P.W."/>
        </authorList>
    </citation>
    <scope>NUCLEOTIDE SEQUENCE [LARGE SCALE GENOMIC DNA]</scope>
    <source>
        <strain evidence="5 6">DSM 16043</strain>
    </source>
</reference>
<proteinExistence type="predicted"/>
<evidence type="ECO:0000313" key="5">
    <source>
        <dbReference type="EMBL" id="KRL91057.1"/>
    </source>
</evidence>
<dbReference type="PROSITE" id="PS01117">
    <property type="entry name" value="HTH_MARR_1"/>
    <property type="match status" value="1"/>
</dbReference>
<dbReference type="EMBL" id="AZFM01000004">
    <property type="protein sequence ID" value="KRL91057.1"/>
    <property type="molecule type" value="Genomic_DNA"/>
</dbReference>
<sequence>MNKMQEDVLRKIGTIARSFDSIANIEFKEMQLTRGQYLYLVRIDENPGIISERLAEILNIDRTTTARSVQKLVKNDLVVKRSDSNNKKNKKLFLTEKGQNLVKIIERENKYSNETSLEGLTTDEKDTLLRLLTKVAENASESWKFVKNGGRREY</sequence>
<keyword evidence="3" id="KW-0804">Transcription</keyword>
<dbReference type="Pfam" id="PF01047">
    <property type="entry name" value="MarR"/>
    <property type="match status" value="1"/>
</dbReference>
<dbReference type="Proteomes" id="UP000051036">
    <property type="component" value="Unassembled WGS sequence"/>
</dbReference>
<comment type="caution">
    <text evidence="5">The sequence shown here is derived from an EMBL/GenBank/DDBJ whole genome shotgun (WGS) entry which is preliminary data.</text>
</comment>
<dbReference type="Gene3D" id="1.10.10.10">
    <property type="entry name" value="Winged helix-like DNA-binding domain superfamily/Winged helix DNA-binding domain"/>
    <property type="match status" value="1"/>
</dbReference>
<gene>
    <name evidence="5" type="ORF">FC46_GL001352</name>
</gene>
<dbReference type="AlphaFoldDB" id="A0A0R1UCC8"/>
<organism evidence="5 6">
    <name type="scientific">Lactobacillus kalixensis DSM 16043</name>
    <dbReference type="NCBI Taxonomy" id="1423763"/>
    <lineage>
        <taxon>Bacteria</taxon>
        <taxon>Bacillati</taxon>
        <taxon>Bacillota</taxon>
        <taxon>Bacilli</taxon>
        <taxon>Lactobacillales</taxon>
        <taxon>Lactobacillaceae</taxon>
        <taxon>Lactobacillus</taxon>
    </lineage>
</organism>
<evidence type="ECO:0000256" key="2">
    <source>
        <dbReference type="ARBA" id="ARBA00023125"/>
    </source>
</evidence>
<keyword evidence="2" id="KW-0238">DNA-binding</keyword>
<dbReference type="SMART" id="SM00347">
    <property type="entry name" value="HTH_MARR"/>
    <property type="match status" value="1"/>
</dbReference>
<feature type="domain" description="HTH marR-type" evidence="4">
    <location>
        <begin position="5"/>
        <end position="137"/>
    </location>
</feature>
<name>A0A0R1UCC8_9LACO</name>
<accession>A0A0R1UCC8</accession>
<dbReference type="GO" id="GO:0003700">
    <property type="term" value="F:DNA-binding transcription factor activity"/>
    <property type="evidence" value="ECO:0007669"/>
    <property type="project" value="InterPro"/>
</dbReference>
<dbReference type="PANTHER" id="PTHR42756">
    <property type="entry name" value="TRANSCRIPTIONAL REGULATOR, MARR"/>
    <property type="match status" value="1"/>
</dbReference>
<dbReference type="PANTHER" id="PTHR42756:SF2">
    <property type="entry name" value="MARR FAMILY REGULATORY PROTEIN"/>
    <property type="match status" value="1"/>
</dbReference>
<dbReference type="STRING" id="1423763.FC46_GL001352"/>
<protein>
    <submittedName>
        <fullName evidence="5">Transcriptional regulator</fullName>
    </submittedName>
</protein>
<keyword evidence="1" id="KW-0805">Transcription regulation</keyword>
<dbReference type="InterPro" id="IPR036390">
    <property type="entry name" value="WH_DNA-bd_sf"/>
</dbReference>
<dbReference type="PRINTS" id="PR00598">
    <property type="entry name" value="HTHMARR"/>
</dbReference>
<dbReference type="GO" id="GO:0003677">
    <property type="term" value="F:DNA binding"/>
    <property type="evidence" value="ECO:0007669"/>
    <property type="project" value="UniProtKB-KW"/>
</dbReference>
<evidence type="ECO:0000256" key="1">
    <source>
        <dbReference type="ARBA" id="ARBA00023015"/>
    </source>
</evidence>